<evidence type="ECO:0000313" key="3">
    <source>
        <dbReference type="Proteomes" id="UP001606305"/>
    </source>
</evidence>
<comment type="caution">
    <text evidence="2">The sequence shown here is derived from an EMBL/GenBank/DDBJ whole genome shotgun (WGS) entry which is preliminary data.</text>
</comment>
<dbReference type="RefSeq" id="WP_394490073.1">
    <property type="nucleotide sequence ID" value="NZ_JBIGIA010000015.1"/>
</dbReference>
<evidence type="ECO:0000313" key="2">
    <source>
        <dbReference type="EMBL" id="MFG6458768.1"/>
    </source>
</evidence>
<dbReference type="PROSITE" id="PS51257">
    <property type="entry name" value="PROKAR_LIPOPROTEIN"/>
    <property type="match status" value="1"/>
</dbReference>
<proteinExistence type="predicted"/>
<gene>
    <name evidence="2" type="ORF">ACG00X_18170</name>
</gene>
<name>A0ABW7GA21_9BURK</name>
<evidence type="ECO:0000256" key="1">
    <source>
        <dbReference type="SAM" id="SignalP"/>
    </source>
</evidence>
<organism evidence="2 3">
    <name type="scientific">Pelomonas nitida</name>
    <dbReference type="NCBI Taxonomy" id="3299027"/>
    <lineage>
        <taxon>Bacteria</taxon>
        <taxon>Pseudomonadati</taxon>
        <taxon>Pseudomonadota</taxon>
        <taxon>Betaproteobacteria</taxon>
        <taxon>Burkholderiales</taxon>
        <taxon>Sphaerotilaceae</taxon>
        <taxon>Roseateles</taxon>
    </lineage>
</organism>
<dbReference type="EMBL" id="JBIGIA010000015">
    <property type="protein sequence ID" value="MFG6458768.1"/>
    <property type="molecule type" value="Genomic_DNA"/>
</dbReference>
<keyword evidence="1" id="KW-0732">Signal</keyword>
<feature type="chain" id="PRO_5045459417" description="YXWGXW repeat-containing protein" evidence="1">
    <location>
        <begin position="26"/>
        <end position="115"/>
    </location>
</feature>
<protein>
    <recommendedName>
        <fullName evidence="4">YXWGXW repeat-containing protein</fullName>
    </recommendedName>
</protein>
<feature type="signal peptide" evidence="1">
    <location>
        <begin position="1"/>
        <end position="25"/>
    </location>
</feature>
<accession>A0ABW7GA21</accession>
<keyword evidence="3" id="KW-1185">Reference proteome</keyword>
<sequence length="115" mass="12562">MTRTKLLLAAAAAGGLLSGCIVVPAHHVHGGAYVAPAPAVVVVDAPPPPPYAEMVPVVPYPGAVWIGGYWGWSGGRHTWVPGYYERPRPGYRYEPHRWESQGGRWHLRVGGWIRM</sequence>
<evidence type="ECO:0008006" key="4">
    <source>
        <dbReference type="Google" id="ProtNLM"/>
    </source>
</evidence>
<reference evidence="2 3" key="1">
    <citation type="submission" date="2024-09" db="EMBL/GenBank/DDBJ databases">
        <title>Novel species of the genus Pelomonas and Roseateles isolated from streams.</title>
        <authorList>
            <person name="Lu H."/>
        </authorList>
    </citation>
    <scope>NUCLEOTIDE SEQUENCE [LARGE SCALE GENOMIC DNA]</scope>
    <source>
        <strain evidence="2 3">BYS96W</strain>
    </source>
</reference>
<dbReference type="Proteomes" id="UP001606305">
    <property type="component" value="Unassembled WGS sequence"/>
</dbReference>